<keyword evidence="3" id="KW-0479">Metal-binding</keyword>
<evidence type="ECO:0000259" key="5">
    <source>
        <dbReference type="Pfam" id="PF12890"/>
    </source>
</evidence>
<feature type="binding site" evidence="3">
    <location>
        <begin position="62"/>
        <end position="64"/>
    </location>
    <ligand>
        <name>substrate</name>
    </ligand>
</feature>
<dbReference type="RefSeq" id="WP_075818990.1">
    <property type="nucleotide sequence ID" value="NZ_CAJUTZ010000014.1"/>
</dbReference>
<feature type="binding site" evidence="3">
    <location>
        <position position="152"/>
    </location>
    <ligand>
        <name>Zn(2+)</name>
        <dbReference type="ChEBI" id="CHEBI:29105"/>
        <label>2</label>
    </ligand>
</feature>
<organism evidence="6 7">
    <name type="scientific">Ileibacterium valens</name>
    <dbReference type="NCBI Taxonomy" id="1862668"/>
    <lineage>
        <taxon>Bacteria</taxon>
        <taxon>Bacillati</taxon>
        <taxon>Bacillota</taxon>
        <taxon>Erysipelotrichia</taxon>
        <taxon>Erysipelotrichales</taxon>
        <taxon>Erysipelotrichaceae</taxon>
        <taxon>Ileibacterium</taxon>
    </lineage>
</organism>
<dbReference type="SUPFAM" id="SSF51338">
    <property type="entry name" value="Composite domain of metallo-dependent hydrolases"/>
    <property type="match status" value="1"/>
</dbReference>
<feature type="domain" description="Amidohydrolase 3" evidence="4">
    <location>
        <begin position="337"/>
        <end position="423"/>
    </location>
</feature>
<protein>
    <recommendedName>
        <fullName evidence="3">Dihydroorotase</fullName>
        <shortName evidence="3">DHOase</shortName>
        <ecNumber evidence="3">3.5.2.3</ecNumber>
    </recommendedName>
</protein>
<dbReference type="GO" id="GO:0008270">
    <property type="term" value="F:zinc ion binding"/>
    <property type="evidence" value="ECO:0007669"/>
    <property type="project" value="UniProtKB-UniRule"/>
</dbReference>
<feature type="binding site" evidence="3">
    <location>
        <position position="152"/>
    </location>
    <ligand>
        <name>Zn(2+)</name>
        <dbReference type="ChEBI" id="CHEBI:29105"/>
        <label>1</label>
    </ligand>
</feature>
<feature type="binding site" evidence="3">
    <location>
        <position position="62"/>
    </location>
    <ligand>
        <name>Zn(2+)</name>
        <dbReference type="ChEBI" id="CHEBI:29105"/>
        <label>1</label>
    </ligand>
</feature>
<comment type="catalytic activity">
    <reaction evidence="3">
        <text>(S)-dihydroorotate + H2O = N-carbamoyl-L-aspartate + H(+)</text>
        <dbReference type="Rhea" id="RHEA:24296"/>
        <dbReference type="ChEBI" id="CHEBI:15377"/>
        <dbReference type="ChEBI" id="CHEBI:15378"/>
        <dbReference type="ChEBI" id="CHEBI:30864"/>
        <dbReference type="ChEBI" id="CHEBI:32814"/>
        <dbReference type="EC" id="3.5.2.3"/>
    </reaction>
</comment>
<keyword evidence="7" id="KW-1185">Reference proteome</keyword>
<comment type="pathway">
    <text evidence="3">Pyrimidine metabolism; UMP biosynthesis via de novo pathway; (S)-dihydroorotate from bicarbonate: step 3/3.</text>
</comment>
<evidence type="ECO:0000313" key="7">
    <source>
        <dbReference type="Proteomes" id="UP000186341"/>
    </source>
</evidence>
<reference evidence="6 7" key="1">
    <citation type="submission" date="2016-11" db="EMBL/GenBank/DDBJ databases">
        <title>Description of two novel members of the family Erysipelotrichaceae: Ileibacterium lipovorans gen. nov., sp. nov. and Dubosiella newyorkensis, gen. nov., sp. nov.</title>
        <authorList>
            <person name="Cox L.M."/>
            <person name="Sohn J."/>
            <person name="Tyrrell K.L."/>
            <person name="Citron D.M."/>
            <person name="Lawson P.A."/>
            <person name="Patel N.B."/>
            <person name="Iizumi T."/>
            <person name="Perez-Perez G.I."/>
            <person name="Goldstein E.J."/>
            <person name="Blaser M.J."/>
        </authorList>
    </citation>
    <scope>NUCLEOTIDE SEQUENCE [LARGE SCALE GENOMIC DNA]</scope>
    <source>
        <strain evidence="6 7">NYU-BL-A3</strain>
    </source>
</reference>
<dbReference type="HAMAP" id="MF_00220_B">
    <property type="entry name" value="PyrC_classI_B"/>
    <property type="match status" value="1"/>
</dbReference>
<comment type="function">
    <text evidence="3">Catalyzes the reversible cyclization of carbamoyl aspartate to dihydroorotate.</text>
</comment>
<evidence type="ECO:0000256" key="2">
    <source>
        <dbReference type="ARBA" id="ARBA00022975"/>
    </source>
</evidence>
<dbReference type="EMBL" id="MPJW01000108">
    <property type="protein sequence ID" value="OLU40412.1"/>
    <property type="molecule type" value="Genomic_DNA"/>
</dbReference>
<evidence type="ECO:0000259" key="4">
    <source>
        <dbReference type="Pfam" id="PF07969"/>
    </source>
</evidence>
<dbReference type="Gene3D" id="3.20.20.140">
    <property type="entry name" value="Metal-dependent hydrolases"/>
    <property type="match status" value="1"/>
</dbReference>
<feature type="domain" description="Dihydroorotase catalytic" evidence="5">
    <location>
        <begin position="52"/>
        <end position="239"/>
    </location>
</feature>
<dbReference type="Proteomes" id="UP000186341">
    <property type="component" value="Unassembled WGS sequence"/>
</dbReference>
<accession>A0A1U7NGN2</accession>
<feature type="binding site" evidence="3">
    <location>
        <position position="94"/>
    </location>
    <ligand>
        <name>substrate</name>
    </ligand>
</feature>
<comment type="similarity">
    <text evidence="3">Belongs to the metallo-dependent hydrolases superfamily. DHOase family. Class I DHOase subfamily.</text>
</comment>
<sequence>MKAILKNGKILQNDTLQKADILFDEEQILKIDENIIAEDENTKVIDASGLGILPGLVDTHVHLRDPGYTHKETLATGSAAAAHGGFTTIFAMPNTKPFPSTPEAVKTMLERVDQEALVRVIPFATITVNEAGQKPTDYAAIKELGISWFSDDGVGVASSDVMEEAMKQAKAADVMFSCHTEDMNFRRPAASVHTSKWADQNGWIGIPSQTESEQLIRDLKLAREIGLKYHADHISAKESVEALHQAKQEGADVSAEVTVHHLLLEDHDVRGPNWKMNPPLRSHEDRMALIEGLENGDLDFIANDHAPHAKEEKERGMEKAPFGIVALETAFPLLYTEFVSRQKRWSLGQLVNWMSAAPARRFGLERTGEIKEGYRPDFVLVNFDKQEVIDPDQFLSKGKNTPFGGWITDCVIEETLCNGKTVYQSKERKAKHE</sequence>
<dbReference type="Pfam" id="PF07969">
    <property type="entry name" value="Amidohydro_3"/>
    <property type="match status" value="1"/>
</dbReference>
<gene>
    <name evidence="3" type="primary">pyrC</name>
    <name evidence="6" type="ORF">BO222_05150</name>
</gene>
<proteinExistence type="inferred from homology"/>
<dbReference type="SUPFAM" id="SSF51556">
    <property type="entry name" value="Metallo-dependent hydrolases"/>
    <property type="match status" value="1"/>
</dbReference>
<dbReference type="CDD" id="cd01317">
    <property type="entry name" value="DHOase_IIa"/>
    <property type="match status" value="1"/>
</dbReference>
<feature type="binding site" evidence="3">
    <location>
        <position position="60"/>
    </location>
    <ligand>
        <name>Zn(2+)</name>
        <dbReference type="ChEBI" id="CHEBI:29105"/>
        <label>1</label>
    </ligand>
</feature>
<feature type="binding site" evidence="3">
    <location>
        <position position="179"/>
    </location>
    <ligand>
        <name>Zn(2+)</name>
        <dbReference type="ChEBI" id="CHEBI:29105"/>
        <label>2</label>
    </ligand>
</feature>
<feature type="binding site" evidence="3">
    <location>
        <position position="304"/>
    </location>
    <ligand>
        <name>Zn(2+)</name>
        <dbReference type="ChEBI" id="CHEBI:29105"/>
        <label>1</label>
    </ligand>
</feature>
<feature type="binding site" evidence="3">
    <location>
        <position position="233"/>
    </location>
    <ligand>
        <name>Zn(2+)</name>
        <dbReference type="ChEBI" id="CHEBI:29105"/>
        <label>2</label>
    </ligand>
</feature>
<dbReference type="Pfam" id="PF12890">
    <property type="entry name" value="DHOase"/>
    <property type="match status" value="1"/>
</dbReference>
<dbReference type="GO" id="GO:0004151">
    <property type="term" value="F:dihydroorotase activity"/>
    <property type="evidence" value="ECO:0007669"/>
    <property type="project" value="UniProtKB-UniRule"/>
</dbReference>
<feature type="binding site" evidence="3">
    <location>
        <begin position="322"/>
        <end position="323"/>
    </location>
    <ligand>
        <name>substrate</name>
    </ligand>
</feature>
<name>A0A1U7NGN2_9FIRM</name>
<keyword evidence="2 3" id="KW-0665">Pyrimidine biosynthesis</keyword>
<dbReference type="InterPro" id="IPR050138">
    <property type="entry name" value="DHOase/Allantoinase_Hydrolase"/>
</dbReference>
<feature type="binding site" evidence="3">
    <location>
        <position position="277"/>
    </location>
    <ligand>
        <name>substrate</name>
    </ligand>
</feature>
<dbReference type="GeneID" id="82202600"/>
<keyword evidence="1 3" id="KW-0862">Zinc</keyword>
<evidence type="ECO:0000256" key="1">
    <source>
        <dbReference type="ARBA" id="ARBA00022833"/>
    </source>
</evidence>
<dbReference type="InterPro" id="IPR011059">
    <property type="entry name" value="Metal-dep_hydrolase_composite"/>
</dbReference>
<feature type="binding site" evidence="3">
    <location>
        <position position="308"/>
    </location>
    <ligand>
        <name>substrate</name>
    </ligand>
</feature>
<evidence type="ECO:0000256" key="3">
    <source>
        <dbReference type="HAMAP-Rule" id="MF_00220"/>
    </source>
</evidence>
<dbReference type="InterPro" id="IPR004722">
    <property type="entry name" value="DHOase"/>
</dbReference>
<comment type="cofactor">
    <cofactor evidence="3">
        <name>Zn(2+)</name>
        <dbReference type="ChEBI" id="CHEBI:29105"/>
    </cofactor>
    <text evidence="3">Binds 2 Zn(2+) ions per subunit.</text>
</comment>
<dbReference type="InterPro" id="IPR013108">
    <property type="entry name" value="Amidohydro_3"/>
</dbReference>
<dbReference type="GO" id="GO:0004038">
    <property type="term" value="F:allantoinase activity"/>
    <property type="evidence" value="ECO:0007669"/>
    <property type="project" value="TreeGrafter"/>
</dbReference>
<dbReference type="GO" id="GO:0006145">
    <property type="term" value="P:purine nucleobase catabolic process"/>
    <property type="evidence" value="ECO:0007669"/>
    <property type="project" value="TreeGrafter"/>
</dbReference>
<comment type="caution">
    <text evidence="6">The sequence shown here is derived from an EMBL/GenBank/DDBJ whole genome shotgun (WGS) entry which is preliminary data.</text>
</comment>
<dbReference type="OrthoDB" id="9765462at2"/>
<feature type="active site" evidence="3">
    <location>
        <position position="304"/>
    </location>
</feature>
<dbReference type="EC" id="3.5.2.3" evidence="3"/>
<dbReference type="PANTHER" id="PTHR43668">
    <property type="entry name" value="ALLANTOINASE"/>
    <property type="match status" value="1"/>
</dbReference>
<dbReference type="InterPro" id="IPR032466">
    <property type="entry name" value="Metal_Hydrolase"/>
</dbReference>
<dbReference type="InterPro" id="IPR024403">
    <property type="entry name" value="DHOase_cat"/>
</dbReference>
<dbReference type="PANTHER" id="PTHR43668:SF2">
    <property type="entry name" value="ALLANTOINASE"/>
    <property type="match status" value="1"/>
</dbReference>
<evidence type="ECO:0000313" key="6">
    <source>
        <dbReference type="EMBL" id="OLU40412.1"/>
    </source>
</evidence>
<dbReference type="AlphaFoldDB" id="A0A1U7NGN2"/>
<dbReference type="UniPathway" id="UPA00070">
    <property type="reaction ID" value="UER00117"/>
</dbReference>
<dbReference type="NCBIfam" id="TIGR00857">
    <property type="entry name" value="pyrC_multi"/>
    <property type="match status" value="1"/>
</dbReference>
<dbReference type="GO" id="GO:0044205">
    <property type="term" value="P:'de novo' UMP biosynthetic process"/>
    <property type="evidence" value="ECO:0007669"/>
    <property type="project" value="UniProtKB-UniRule"/>
</dbReference>
<dbReference type="GO" id="GO:0005737">
    <property type="term" value="C:cytoplasm"/>
    <property type="evidence" value="ECO:0007669"/>
    <property type="project" value="TreeGrafter"/>
</dbReference>
<keyword evidence="3" id="KW-0378">Hydrolase</keyword>